<proteinExistence type="predicted"/>
<sequence length="142" mass="15392">MTGFPRSIEAAKAEARALRAALAAQGRETTHSAALETVARAHGFHDWNTLHAQLGNRLQPPAMPGDRVAGRYLKQPFVAEVLGVTELSPGRYALVLHFDTPVDVVTFDSFSLFRRRVRAVVGPDGVSFSTTSDGVPHLVLDM</sequence>
<gene>
    <name evidence="2" type="ORF">RGD00_07290</name>
</gene>
<dbReference type="Proteomes" id="UP001247754">
    <property type="component" value="Unassembled WGS sequence"/>
</dbReference>
<reference evidence="2 3" key="1">
    <citation type="submission" date="2023-09" db="EMBL/GenBank/DDBJ databases">
        <title>Xinfangfangia sedmenti sp. nov., isolated the sedment.</title>
        <authorList>
            <person name="Xu L."/>
        </authorList>
    </citation>
    <scope>NUCLEOTIDE SEQUENCE [LARGE SCALE GENOMIC DNA]</scope>
    <source>
        <strain evidence="2 3">LG-4</strain>
    </source>
</reference>
<protein>
    <submittedName>
        <fullName evidence="2">Glyoxalase superfamily protein</fullName>
    </submittedName>
</protein>
<dbReference type="InterPro" id="IPR045517">
    <property type="entry name" value="Glyoxalase_8"/>
</dbReference>
<dbReference type="RefSeq" id="WP_310456649.1">
    <property type="nucleotide sequence ID" value="NZ_JAVKPH010000006.1"/>
</dbReference>
<dbReference type="Pfam" id="PF20066">
    <property type="entry name" value="Glyoxalase_8"/>
    <property type="match status" value="1"/>
</dbReference>
<evidence type="ECO:0000313" key="3">
    <source>
        <dbReference type="Proteomes" id="UP001247754"/>
    </source>
</evidence>
<evidence type="ECO:0000313" key="2">
    <source>
        <dbReference type="EMBL" id="MDR5652401.1"/>
    </source>
</evidence>
<feature type="domain" description="Glyoxalase-related protein" evidence="1">
    <location>
        <begin position="6"/>
        <end position="142"/>
    </location>
</feature>
<keyword evidence="3" id="KW-1185">Reference proteome</keyword>
<accession>A0ABU1F6B2</accession>
<organism evidence="2 3">
    <name type="scientific">Ruixingdingia sedimenti</name>
    <dbReference type="NCBI Taxonomy" id="3073604"/>
    <lineage>
        <taxon>Bacteria</taxon>
        <taxon>Pseudomonadati</taxon>
        <taxon>Pseudomonadota</taxon>
        <taxon>Alphaproteobacteria</taxon>
        <taxon>Rhodobacterales</taxon>
        <taxon>Paracoccaceae</taxon>
        <taxon>Ruixingdingia</taxon>
    </lineage>
</organism>
<evidence type="ECO:0000259" key="1">
    <source>
        <dbReference type="Pfam" id="PF20066"/>
    </source>
</evidence>
<name>A0ABU1F6B2_9RHOB</name>
<dbReference type="EMBL" id="JAVKPH010000006">
    <property type="protein sequence ID" value="MDR5652401.1"/>
    <property type="molecule type" value="Genomic_DNA"/>
</dbReference>
<comment type="caution">
    <text evidence="2">The sequence shown here is derived from an EMBL/GenBank/DDBJ whole genome shotgun (WGS) entry which is preliminary data.</text>
</comment>